<evidence type="ECO:0000256" key="1">
    <source>
        <dbReference type="SAM" id="MobiDB-lite"/>
    </source>
</evidence>
<feature type="compositionally biased region" description="Basic and acidic residues" evidence="1">
    <location>
        <begin position="262"/>
        <end position="271"/>
    </location>
</feature>
<dbReference type="Pfam" id="PF04807">
    <property type="entry name" value="Gemini_AC4_5"/>
    <property type="match status" value="1"/>
</dbReference>
<feature type="domain" description="Geminivirus AC4/5 conserved" evidence="2">
    <location>
        <begin position="51"/>
        <end position="84"/>
    </location>
</feature>
<proteinExistence type="predicted"/>
<evidence type="ECO:0000313" key="4">
    <source>
        <dbReference type="EMBL" id="AIF75217.1"/>
    </source>
</evidence>
<dbReference type="EMBL" id="KJ854914">
    <property type="protein sequence ID" value="AIF75224.1"/>
    <property type="molecule type" value="Genomic_DNA"/>
</dbReference>
<evidence type="ECO:0000259" key="2">
    <source>
        <dbReference type="Pfam" id="PF04807"/>
    </source>
</evidence>
<feature type="region of interest" description="Disordered" evidence="1">
    <location>
        <begin position="216"/>
        <end position="271"/>
    </location>
</feature>
<dbReference type="Pfam" id="PF08464">
    <property type="entry name" value="Gemini_AC4_5_2"/>
    <property type="match status" value="1"/>
</dbReference>
<evidence type="ECO:0000313" key="5">
    <source>
        <dbReference type="EMBL" id="AIF75224.1"/>
    </source>
</evidence>
<dbReference type="EMBL" id="KJ854913">
    <property type="protein sequence ID" value="AIF75217.1"/>
    <property type="molecule type" value="Genomic_DNA"/>
</dbReference>
<dbReference type="InterPro" id="IPR013671">
    <property type="entry name" value="Gemini_AC4/5_cons-dom"/>
</dbReference>
<accession>A0A075M4L6</accession>
<protein>
    <submittedName>
        <fullName evidence="5">AC5</fullName>
    </submittedName>
</protein>
<reference evidence="5" key="1">
    <citation type="journal article" date="2014" name="Viruses">
        <title>Molecular characterization of watermelon chlorotic stunt virus (WmCSV) from Palestine.</title>
        <authorList>
            <person name="Ali-Shtayeh M.S."/>
            <person name="Jamous R.M."/>
            <person name="Mallah O.B."/>
            <person name="Abu-Zeitoun S.Y."/>
        </authorList>
    </citation>
    <scope>NUCLEOTIDE SEQUENCE</scope>
    <source>
        <strain evidence="4">C</strain>
        <strain evidence="5">D</strain>
    </source>
</reference>
<feature type="compositionally biased region" description="Polar residues" evidence="1">
    <location>
        <begin position="251"/>
        <end position="260"/>
    </location>
</feature>
<dbReference type="InterPro" id="IPR006892">
    <property type="entry name" value="Gemini_AC4_5_cons_dom_1"/>
</dbReference>
<feature type="domain" description="Geminivirus AC4/5 conserved" evidence="3">
    <location>
        <begin position="140"/>
        <end position="180"/>
    </location>
</feature>
<evidence type="ECO:0000259" key="3">
    <source>
        <dbReference type="Pfam" id="PF08464"/>
    </source>
</evidence>
<organism evidence="5">
    <name type="scientific">Watermelon chlorotic stunt virus</name>
    <dbReference type="NCBI Taxonomy" id="35341"/>
    <lineage>
        <taxon>Viruses</taxon>
        <taxon>Monodnaviria</taxon>
        <taxon>Shotokuvirae</taxon>
        <taxon>Cressdnaviricota</taxon>
        <taxon>Repensiviricetes</taxon>
        <taxon>Geplafuvirales</taxon>
        <taxon>Geminiviridae</taxon>
        <taxon>Begomovirus</taxon>
        <taxon>Begomovirus citrulli</taxon>
    </lineage>
</organism>
<name>A0A075M4L6_9GEMI</name>
<sequence>MILILRSLLVVVYHMIVHTIEAFYQRLLLHPRGATDHGGMKLSHNLETIAKIVLNCRSAWLVVEHIKNLAEVHWTGPIWTTITNKKEHDLIRMILFFYVLIHPDLAKNVYRLHTKPFSDTMSDSTPPSNITDTPDDTGVLNVISLFVRLNFARAFAALRDIWASIHPVHPGLSIHGPVGPLSTLACDEDSGGKSTAHVGAVEVQFSTNLRNGSGNENISCSLRHNHGPGGQESDRGSIRGPKYWARRSIQRPASTSQLAYTESREPTRESH</sequence>